<sequence>MDIRYTELLNPENYFLIVFFSFPGRRGIRKNLKIQKESYRTSRTNAKSNWRRQVVKLKAFLSQRFSIAEQEVTDTDVLNNFSKVFPTVCKKKKRAAQSHSPFVKLTSSEESPTYLSAAKEPNILVHDDKDSGDDNPNSPYSLMIGEHLYCQVTKSDNTLGHCLIQLLALY</sequence>
<dbReference type="Proteomes" id="UP001159428">
    <property type="component" value="Unassembled WGS sequence"/>
</dbReference>
<evidence type="ECO:0000313" key="2">
    <source>
        <dbReference type="Proteomes" id="UP001159428"/>
    </source>
</evidence>
<proteinExistence type="predicted"/>
<protein>
    <submittedName>
        <fullName evidence="1">Uncharacterized protein</fullName>
    </submittedName>
</protein>
<evidence type="ECO:0000313" key="1">
    <source>
        <dbReference type="EMBL" id="CAH3036031.1"/>
    </source>
</evidence>
<dbReference type="EMBL" id="CALNXJ010000003">
    <property type="protein sequence ID" value="CAH3036031.1"/>
    <property type="molecule type" value="Genomic_DNA"/>
</dbReference>
<accession>A0AAU9VU00</accession>
<name>A0AAU9VU00_9CNID</name>
<dbReference type="AlphaFoldDB" id="A0AAU9VU00"/>
<reference evidence="1 2" key="1">
    <citation type="submission" date="2022-05" db="EMBL/GenBank/DDBJ databases">
        <authorList>
            <consortium name="Genoscope - CEA"/>
            <person name="William W."/>
        </authorList>
    </citation>
    <scope>NUCLEOTIDE SEQUENCE [LARGE SCALE GENOMIC DNA]</scope>
</reference>
<keyword evidence="2" id="KW-1185">Reference proteome</keyword>
<comment type="caution">
    <text evidence="1">The sequence shown here is derived from an EMBL/GenBank/DDBJ whole genome shotgun (WGS) entry which is preliminary data.</text>
</comment>
<organism evidence="1 2">
    <name type="scientific">Pocillopora meandrina</name>
    <dbReference type="NCBI Taxonomy" id="46732"/>
    <lineage>
        <taxon>Eukaryota</taxon>
        <taxon>Metazoa</taxon>
        <taxon>Cnidaria</taxon>
        <taxon>Anthozoa</taxon>
        <taxon>Hexacorallia</taxon>
        <taxon>Scleractinia</taxon>
        <taxon>Astrocoeniina</taxon>
        <taxon>Pocilloporidae</taxon>
        <taxon>Pocillopora</taxon>
    </lineage>
</organism>
<gene>
    <name evidence="1" type="ORF">PMEA_00016611</name>
</gene>